<dbReference type="AlphaFoldDB" id="A0A450UCK8"/>
<name>A0A450UCK8_9GAMM</name>
<proteinExistence type="predicted"/>
<reference evidence="1" key="1">
    <citation type="submission" date="2019-02" db="EMBL/GenBank/DDBJ databases">
        <authorList>
            <person name="Gruber-Vodicka R. H."/>
            <person name="Seah K. B. B."/>
        </authorList>
    </citation>
    <scope>NUCLEOTIDE SEQUENCE</scope>
    <source>
        <strain evidence="3">BECK_SA2B12</strain>
        <strain evidence="1">BECK_SA2B15</strain>
        <strain evidence="2">BECK_SA2B20</strain>
    </source>
</reference>
<evidence type="ECO:0000313" key="2">
    <source>
        <dbReference type="EMBL" id="VFJ91397.1"/>
    </source>
</evidence>
<organism evidence="1">
    <name type="scientific">Candidatus Kentrum eta</name>
    <dbReference type="NCBI Taxonomy" id="2126337"/>
    <lineage>
        <taxon>Bacteria</taxon>
        <taxon>Pseudomonadati</taxon>
        <taxon>Pseudomonadota</taxon>
        <taxon>Gammaproteobacteria</taxon>
        <taxon>Candidatus Kentrum</taxon>
    </lineage>
</organism>
<protein>
    <submittedName>
        <fullName evidence="1">Uncharacterized protein</fullName>
    </submittedName>
</protein>
<evidence type="ECO:0000313" key="3">
    <source>
        <dbReference type="EMBL" id="VFJ98075.1"/>
    </source>
</evidence>
<dbReference type="EMBL" id="CAADFJ010000018">
    <property type="protein sequence ID" value="VFJ98075.1"/>
    <property type="molecule type" value="Genomic_DNA"/>
</dbReference>
<accession>A0A450UCK8</accession>
<sequence>MKGVRCPRGGVAWKQHVKVLLFFSRKVLHSVTSTDKVPTRRLSLPLFQIGVSMGEASTIKKLFMEF</sequence>
<gene>
    <name evidence="1" type="ORF">BECKH772A_GA0070896_1001911</name>
    <name evidence="2" type="ORF">BECKH772B_GA0070898_1001711</name>
    <name evidence="3" type="ORF">BECKH772C_GA0070978_1001811</name>
</gene>
<dbReference type="EMBL" id="CAADFG010000019">
    <property type="protein sequence ID" value="VFJ90063.1"/>
    <property type="molecule type" value="Genomic_DNA"/>
</dbReference>
<dbReference type="EMBL" id="CAADFI010000017">
    <property type="protein sequence ID" value="VFJ91397.1"/>
    <property type="molecule type" value="Genomic_DNA"/>
</dbReference>
<evidence type="ECO:0000313" key="1">
    <source>
        <dbReference type="EMBL" id="VFJ90063.1"/>
    </source>
</evidence>